<dbReference type="EMBL" id="JAGQFT020000005">
    <property type="protein sequence ID" value="MBS7457357.1"/>
    <property type="molecule type" value="Genomic_DNA"/>
</dbReference>
<organism evidence="2">
    <name type="scientific">Coralloluteibacterium stylophorae</name>
    <dbReference type="NCBI Taxonomy" id="1776034"/>
    <lineage>
        <taxon>Bacteria</taxon>
        <taxon>Pseudomonadati</taxon>
        <taxon>Pseudomonadota</taxon>
        <taxon>Gammaproteobacteria</taxon>
        <taxon>Lysobacterales</taxon>
        <taxon>Lysobacteraceae</taxon>
        <taxon>Coralloluteibacterium</taxon>
    </lineage>
</organism>
<feature type="transmembrane region" description="Helical" evidence="1">
    <location>
        <begin position="63"/>
        <end position="89"/>
    </location>
</feature>
<dbReference type="Proteomes" id="UP000675747">
    <property type="component" value="Unassembled WGS sequence"/>
</dbReference>
<keyword evidence="1" id="KW-1133">Transmembrane helix</keyword>
<evidence type="ECO:0000313" key="2">
    <source>
        <dbReference type="EMBL" id="MBR0560991.1"/>
    </source>
</evidence>
<keyword evidence="4" id="KW-1185">Reference proteome</keyword>
<name>A0A8J8AVZ3_9GAMM</name>
<evidence type="ECO:0000313" key="3">
    <source>
        <dbReference type="EMBL" id="MBS7457357.1"/>
    </source>
</evidence>
<keyword evidence="1" id="KW-0812">Transmembrane</keyword>
<accession>A0A8J8AVZ3</accession>
<reference evidence="3 4" key="1">
    <citation type="journal article" date="2021" name="Microbiol. Resour. Announc.">
        <title>Draft Genome Sequence of Coralloluteibacterium stylophorae LMG 29479T.</title>
        <authorList>
            <person name="Karlyshev A.V."/>
            <person name="Kudryashova E.B."/>
            <person name="Ariskina E.V."/>
            <person name="Conroy A.P."/>
            <person name="Abidueva E.Y."/>
        </authorList>
    </citation>
    <scope>NUCLEOTIDE SEQUENCE [LARGE SCALE GENOMIC DNA]</scope>
    <source>
        <strain evidence="3 4">LMG 29479</strain>
    </source>
</reference>
<dbReference type="EMBL" id="JAGQFT010000001">
    <property type="protein sequence ID" value="MBR0560991.1"/>
    <property type="molecule type" value="Genomic_DNA"/>
</dbReference>
<keyword evidence="1" id="KW-0472">Membrane</keyword>
<sequence>MPPDDTLTAAPPAPSRSIFVDVVGFGFLLIAAFYTLLSGAHLVMLMRLPGVFGIWPIPAAPDVMVAFVVGQLLTIAPFAWSVATLAAAIGLLRRKDWARRLFVGLLCAAIVWTLWLLVARFVSQAGVSPDTANMRAFALSGDVFAVAKALIIGALFGWSAKRLLSPRIAAGFPPSPAHRIARPSPQRP</sequence>
<evidence type="ECO:0008006" key="5">
    <source>
        <dbReference type="Google" id="ProtNLM"/>
    </source>
</evidence>
<reference evidence="2" key="2">
    <citation type="submission" date="2021-04" db="EMBL/GenBank/DDBJ databases">
        <authorList>
            <person name="Karlyshev A.V."/>
        </authorList>
    </citation>
    <scope>NUCLEOTIDE SEQUENCE</scope>
    <source>
        <strain evidence="2">LMG 29479</strain>
    </source>
</reference>
<protein>
    <recommendedName>
        <fullName evidence="5">DUF2569 family protein</fullName>
    </recommendedName>
</protein>
<dbReference type="RefSeq" id="WP_211924957.1">
    <property type="nucleotide sequence ID" value="NZ_JAGQFT020000005.1"/>
</dbReference>
<dbReference type="AlphaFoldDB" id="A0A8J8AVZ3"/>
<gene>
    <name evidence="2" type="ORF">KB893_00440</name>
    <name evidence="3" type="ORF">KB893_009445</name>
</gene>
<feature type="transmembrane region" description="Helical" evidence="1">
    <location>
        <begin position="134"/>
        <end position="158"/>
    </location>
</feature>
<evidence type="ECO:0000313" key="4">
    <source>
        <dbReference type="Proteomes" id="UP000675747"/>
    </source>
</evidence>
<proteinExistence type="predicted"/>
<feature type="transmembrane region" description="Helical" evidence="1">
    <location>
        <begin position="101"/>
        <end position="122"/>
    </location>
</feature>
<feature type="transmembrane region" description="Helical" evidence="1">
    <location>
        <begin position="18"/>
        <end position="43"/>
    </location>
</feature>
<evidence type="ECO:0000256" key="1">
    <source>
        <dbReference type="SAM" id="Phobius"/>
    </source>
</evidence>
<comment type="caution">
    <text evidence="2">The sequence shown here is derived from an EMBL/GenBank/DDBJ whole genome shotgun (WGS) entry which is preliminary data.</text>
</comment>